<evidence type="ECO:0000313" key="2">
    <source>
        <dbReference type="EMBL" id="AJE80583.1"/>
    </source>
</evidence>
<dbReference type="AlphaFoldDB" id="A0A0B5EF12"/>
<dbReference type="KEGG" id="sals:SLNWT_0207"/>
<dbReference type="Gene3D" id="3.40.50.1820">
    <property type="entry name" value="alpha/beta hydrolase"/>
    <property type="match status" value="1"/>
</dbReference>
<dbReference type="PANTHER" id="PTHR43433">
    <property type="entry name" value="HYDROLASE, ALPHA/BETA FOLD FAMILY PROTEIN"/>
    <property type="match status" value="1"/>
</dbReference>
<dbReference type="InterPro" id="IPR050471">
    <property type="entry name" value="AB_hydrolase"/>
</dbReference>
<accession>A0A0B5EF12</accession>
<keyword evidence="3" id="KW-1185">Reference proteome</keyword>
<dbReference type="PANTHER" id="PTHR43433:SF5">
    <property type="entry name" value="AB HYDROLASE-1 DOMAIN-CONTAINING PROTEIN"/>
    <property type="match status" value="1"/>
</dbReference>
<dbReference type="InterPro" id="IPR000073">
    <property type="entry name" value="AB_hydrolase_1"/>
</dbReference>
<dbReference type="Proteomes" id="UP000031523">
    <property type="component" value="Chromosome"/>
</dbReference>
<reference evidence="2 3" key="1">
    <citation type="submission" date="2015-01" db="EMBL/GenBank/DDBJ databases">
        <title>Enhanced salinomycin production by adjusting the supply of polyketide extender units in Streptomyce albus DSM 41398.</title>
        <authorList>
            <person name="Lu C."/>
        </authorList>
    </citation>
    <scope>NUCLEOTIDE SEQUENCE [LARGE SCALE GENOMIC DNA]</scope>
    <source>
        <strain evidence="3">ATCC 21838 / DSM 41398 / FERM P-419 / JCM 4703 / NBRC 107858</strain>
    </source>
</reference>
<dbReference type="Pfam" id="PF12697">
    <property type="entry name" value="Abhydrolase_6"/>
    <property type="match status" value="1"/>
</dbReference>
<name>A0A0B5EF12_STRA4</name>
<sequence length="268" mass="29189">MWFFDVEGVVMEHVVSADGTAIAYERRGEGPPLVLLGGGFRDHHIFDSIVAELEANFTTFAYDRRGRGESGDAEKYAVEREVEDLAAVMEAAGGEPFVFGGSSGALLTLEAAMVGAPMRKLALLEPPYRVAGHVGPPPGFAERLDSLLEQGRHGDAAEMFLLELVGFTPEMVEEWKNSPMWAANEAVAHTLPYDTAVCGDGRLPVERLARTQVETLVVSSTRTGDWLRAASQETAKALGRGRHLELPGVWHRVPPEVLCPALIEFYTD</sequence>
<protein>
    <recommendedName>
        <fullName evidence="1">AB hydrolase-1 domain-containing protein</fullName>
    </recommendedName>
</protein>
<proteinExistence type="predicted"/>
<dbReference type="InterPro" id="IPR029058">
    <property type="entry name" value="AB_hydrolase_fold"/>
</dbReference>
<dbReference type="EMBL" id="CP010519">
    <property type="protein sequence ID" value="AJE80583.1"/>
    <property type="molecule type" value="Genomic_DNA"/>
</dbReference>
<dbReference type="GO" id="GO:0003824">
    <property type="term" value="F:catalytic activity"/>
    <property type="evidence" value="ECO:0007669"/>
    <property type="project" value="UniProtKB-ARBA"/>
</dbReference>
<evidence type="ECO:0000313" key="3">
    <source>
        <dbReference type="Proteomes" id="UP000031523"/>
    </source>
</evidence>
<organism evidence="2 3">
    <name type="scientific">Streptomyces albus (strain ATCC 21838 / DSM 41398 / FERM P-419 / JCM 4703 / NBRC 107858)</name>
    <dbReference type="NCBI Taxonomy" id="1081613"/>
    <lineage>
        <taxon>Bacteria</taxon>
        <taxon>Bacillati</taxon>
        <taxon>Actinomycetota</taxon>
        <taxon>Actinomycetes</taxon>
        <taxon>Kitasatosporales</taxon>
        <taxon>Streptomycetaceae</taxon>
        <taxon>Streptomyces</taxon>
    </lineage>
</organism>
<evidence type="ECO:0000259" key="1">
    <source>
        <dbReference type="Pfam" id="PF12697"/>
    </source>
</evidence>
<gene>
    <name evidence="2" type="ORF">SLNWT_0207</name>
</gene>
<feature type="domain" description="AB hydrolase-1" evidence="1">
    <location>
        <begin position="33"/>
        <end position="254"/>
    </location>
</feature>
<dbReference type="SUPFAM" id="SSF53474">
    <property type="entry name" value="alpha/beta-Hydrolases"/>
    <property type="match status" value="1"/>
</dbReference>